<dbReference type="Proteomes" id="UP000822476">
    <property type="component" value="Unassembled WGS sequence"/>
</dbReference>
<name>A0A8S9ZCC1_9TREM</name>
<dbReference type="EMBL" id="JTDE01000134">
    <property type="protein sequence ID" value="KAF7262208.1"/>
    <property type="molecule type" value="Genomic_DNA"/>
</dbReference>
<gene>
    <name evidence="1" type="ORF">EG68_00501</name>
</gene>
<evidence type="ECO:0000313" key="2">
    <source>
        <dbReference type="Proteomes" id="UP000822476"/>
    </source>
</evidence>
<sequence>MAKHLSSLVAGNTSEAKTNRLAQVYLNVIEVQMQRLSSAYEDSFGIAVLSQETEKVQMKQHHLWTMLKIITDTSLELTKSELRRSLNLVYLSLLTSSEVRVKRNTVFHWDSCPAVSNVVICAKNNEQNQTVRTFGFNLGWEIRRIEQTVQDVVYEIQVLIIRVQTSATEASRKQEILSGVIRFFLKFLPNMKRLLGISLSGWSSSEIANAKCDSEDVQKMANYLLMEFKNLVVRLQVPFLSFFDPSMRSEQLKLTEEYVRSYSKHIAEFTRQCNNANNKFMRNLLRFAMFLQRNVQKFAGTI</sequence>
<keyword evidence="2" id="KW-1185">Reference proteome</keyword>
<organism evidence="1 2">
    <name type="scientific">Paragonimus skrjabini miyazakii</name>
    <dbReference type="NCBI Taxonomy" id="59628"/>
    <lineage>
        <taxon>Eukaryota</taxon>
        <taxon>Metazoa</taxon>
        <taxon>Spiralia</taxon>
        <taxon>Lophotrochozoa</taxon>
        <taxon>Platyhelminthes</taxon>
        <taxon>Trematoda</taxon>
        <taxon>Digenea</taxon>
        <taxon>Plagiorchiida</taxon>
        <taxon>Troglotremata</taxon>
        <taxon>Troglotrematidae</taxon>
        <taxon>Paragonimus</taxon>
    </lineage>
</organism>
<protein>
    <submittedName>
        <fullName evidence="1">Uncharacterized protein</fullName>
    </submittedName>
</protein>
<proteinExistence type="predicted"/>
<accession>A0A8S9ZCC1</accession>
<reference evidence="1" key="1">
    <citation type="submission" date="2019-07" db="EMBL/GenBank/DDBJ databases">
        <title>Annotation for the trematode Paragonimus miyazaki's.</title>
        <authorList>
            <person name="Choi Y.-J."/>
        </authorList>
    </citation>
    <scope>NUCLEOTIDE SEQUENCE</scope>
    <source>
        <strain evidence="1">Japan</strain>
    </source>
</reference>
<dbReference type="AlphaFoldDB" id="A0A8S9ZCC1"/>
<evidence type="ECO:0000313" key="1">
    <source>
        <dbReference type="EMBL" id="KAF7262208.1"/>
    </source>
</evidence>
<comment type="caution">
    <text evidence="1">The sequence shown here is derived from an EMBL/GenBank/DDBJ whole genome shotgun (WGS) entry which is preliminary data.</text>
</comment>